<gene>
    <name evidence="7" type="ORF">IBL26_06305</name>
</gene>
<evidence type="ECO:0000256" key="4">
    <source>
        <dbReference type="PROSITE-ProRule" id="PRU00433"/>
    </source>
</evidence>
<dbReference type="RefSeq" id="WP_187783619.1">
    <property type="nucleotide sequence ID" value="NZ_JACTVA010000007.1"/>
</dbReference>
<evidence type="ECO:0000259" key="6">
    <source>
        <dbReference type="PROSITE" id="PS51007"/>
    </source>
</evidence>
<name>A0ABR7RJY0_9PROT</name>
<keyword evidence="1 4" id="KW-0349">Heme</keyword>
<sequence>MPSARVRLLRLAAAVLPVLAVGWWRGRQAQSPPLGPARLPLLPLVLGLGVSALLVGGAVFWRQYQLSTQAEAVARALTSGEPRRAPELLIRYGCSGCHTVPGVPGADGRVAPPLAGLRQRVYVGGVLPNTAENLVAWIVDPRRYSPGTAMPASGIGEAEARDVAAYLYAH</sequence>
<evidence type="ECO:0000313" key="7">
    <source>
        <dbReference type="EMBL" id="MBC9206442.1"/>
    </source>
</evidence>
<dbReference type="SUPFAM" id="SSF46626">
    <property type="entry name" value="Cytochrome c"/>
    <property type="match status" value="1"/>
</dbReference>
<accession>A0ABR7RJY0</accession>
<keyword evidence="2 4" id="KW-0479">Metal-binding</keyword>
<evidence type="ECO:0000256" key="2">
    <source>
        <dbReference type="ARBA" id="ARBA00022723"/>
    </source>
</evidence>
<evidence type="ECO:0000256" key="3">
    <source>
        <dbReference type="ARBA" id="ARBA00023004"/>
    </source>
</evidence>
<dbReference type="Pfam" id="PF00034">
    <property type="entry name" value="Cytochrom_C"/>
    <property type="match status" value="1"/>
</dbReference>
<protein>
    <submittedName>
        <fullName evidence="7">C-type cytochrome</fullName>
    </submittedName>
</protein>
<feature type="transmembrane region" description="Helical" evidence="5">
    <location>
        <begin position="39"/>
        <end position="61"/>
    </location>
</feature>
<dbReference type="PROSITE" id="PS51007">
    <property type="entry name" value="CYTC"/>
    <property type="match status" value="1"/>
</dbReference>
<dbReference type="EMBL" id="JACTVA010000007">
    <property type="protein sequence ID" value="MBC9206442.1"/>
    <property type="molecule type" value="Genomic_DNA"/>
</dbReference>
<keyword evidence="8" id="KW-1185">Reference proteome</keyword>
<proteinExistence type="predicted"/>
<evidence type="ECO:0000256" key="5">
    <source>
        <dbReference type="SAM" id="Phobius"/>
    </source>
</evidence>
<comment type="caution">
    <text evidence="7">The sequence shown here is derived from an EMBL/GenBank/DDBJ whole genome shotgun (WGS) entry which is preliminary data.</text>
</comment>
<evidence type="ECO:0000256" key="1">
    <source>
        <dbReference type="ARBA" id="ARBA00022617"/>
    </source>
</evidence>
<dbReference type="InterPro" id="IPR036909">
    <property type="entry name" value="Cyt_c-like_dom_sf"/>
</dbReference>
<organism evidence="7 8">
    <name type="scientific">Teichococcus aerophilus</name>
    <dbReference type="NCBI Taxonomy" id="1224513"/>
    <lineage>
        <taxon>Bacteria</taxon>
        <taxon>Pseudomonadati</taxon>
        <taxon>Pseudomonadota</taxon>
        <taxon>Alphaproteobacteria</taxon>
        <taxon>Acetobacterales</taxon>
        <taxon>Roseomonadaceae</taxon>
        <taxon>Roseomonas</taxon>
    </lineage>
</organism>
<evidence type="ECO:0000313" key="8">
    <source>
        <dbReference type="Proteomes" id="UP000626026"/>
    </source>
</evidence>
<dbReference type="Proteomes" id="UP000626026">
    <property type="component" value="Unassembled WGS sequence"/>
</dbReference>
<feature type="domain" description="Cytochrome c" evidence="6">
    <location>
        <begin position="80"/>
        <end position="170"/>
    </location>
</feature>
<keyword evidence="5" id="KW-1133">Transmembrane helix</keyword>
<keyword evidence="5" id="KW-0812">Transmembrane</keyword>
<keyword evidence="3 4" id="KW-0408">Iron</keyword>
<reference evidence="7 8" key="1">
    <citation type="journal article" date="2013" name="Int. J. Syst. Evol. Microbiol.">
        <title>Roseomonas aerophila sp. nov., isolated from air.</title>
        <authorList>
            <person name="Kim S.J."/>
            <person name="Weon H.Y."/>
            <person name="Ahn J.H."/>
            <person name="Hong S.B."/>
            <person name="Seok S.J."/>
            <person name="Whang K.S."/>
            <person name="Kwon S.W."/>
        </authorList>
    </citation>
    <scope>NUCLEOTIDE SEQUENCE [LARGE SCALE GENOMIC DNA]</scope>
    <source>
        <strain evidence="7 8">NBRC 108923</strain>
    </source>
</reference>
<dbReference type="Gene3D" id="1.10.760.10">
    <property type="entry name" value="Cytochrome c-like domain"/>
    <property type="match status" value="1"/>
</dbReference>
<dbReference type="InterPro" id="IPR009056">
    <property type="entry name" value="Cyt_c-like_dom"/>
</dbReference>
<keyword evidence="5" id="KW-0472">Membrane</keyword>